<evidence type="ECO:0000256" key="2">
    <source>
        <dbReference type="SAM" id="MobiDB-lite"/>
    </source>
</evidence>
<protein>
    <submittedName>
        <fullName evidence="3">Uncharacterized protein</fullName>
    </submittedName>
</protein>
<feature type="region of interest" description="Disordered" evidence="2">
    <location>
        <begin position="301"/>
        <end position="323"/>
    </location>
</feature>
<name>A0A811S0F2_9POAL</name>
<dbReference type="GO" id="GO:0019784">
    <property type="term" value="F:deNEDDylase activity"/>
    <property type="evidence" value="ECO:0007669"/>
    <property type="project" value="InterPro"/>
</dbReference>
<organism evidence="3 4">
    <name type="scientific">Miscanthus lutarioriparius</name>
    <dbReference type="NCBI Taxonomy" id="422564"/>
    <lineage>
        <taxon>Eukaryota</taxon>
        <taxon>Viridiplantae</taxon>
        <taxon>Streptophyta</taxon>
        <taxon>Embryophyta</taxon>
        <taxon>Tracheophyta</taxon>
        <taxon>Spermatophyta</taxon>
        <taxon>Magnoliopsida</taxon>
        <taxon>Liliopsida</taxon>
        <taxon>Poales</taxon>
        <taxon>Poaceae</taxon>
        <taxon>PACMAD clade</taxon>
        <taxon>Panicoideae</taxon>
        <taxon>Andropogonodae</taxon>
        <taxon>Andropogoneae</taxon>
        <taxon>Saccharinae</taxon>
        <taxon>Miscanthus</taxon>
    </lineage>
</organism>
<evidence type="ECO:0000313" key="4">
    <source>
        <dbReference type="Proteomes" id="UP000604825"/>
    </source>
</evidence>
<feature type="compositionally biased region" description="Basic and acidic residues" evidence="2">
    <location>
        <begin position="362"/>
        <end position="379"/>
    </location>
</feature>
<keyword evidence="1" id="KW-0378">Hydrolase</keyword>
<reference evidence="3" key="1">
    <citation type="submission" date="2020-10" db="EMBL/GenBank/DDBJ databases">
        <authorList>
            <person name="Han B."/>
            <person name="Lu T."/>
            <person name="Zhao Q."/>
            <person name="Huang X."/>
            <person name="Zhao Y."/>
        </authorList>
    </citation>
    <scope>NUCLEOTIDE SEQUENCE</scope>
</reference>
<dbReference type="InterPro" id="IPR044613">
    <property type="entry name" value="Nep1/2-like"/>
</dbReference>
<keyword evidence="1" id="KW-0788">Thiol protease</keyword>
<sequence length="379" mass="42157">MDNTQENGVQQIQDPIIIDLIVEQDLRGILTDAIKLMIQKTNFKGRFESTWEQFSGSEPKDDGARILFPSGDTDVHVAVEPEAAAMPVAETEATPIHVVGRFIESDYGIKLIEEGLRSLEGEKSQNQCRFVHHDSIVNMNRGAAKRLVGNLKRLFPSFHSTFIEGQTPQQANGYDYVVLVIALSYKIVCWWNKVKSGQKTDTDWFDVVSKVNSKMVSDRRRQMFARLKKSAFDLSSRSYMGVASIPATCMGMGVASIPATCMGVPPKDERSGAESCWWSSCLLPNPHRERRRSLVLPRVGTTRALPPDPRTGRRSGPVEGARPRFADGVEARGRAWCGGAGVGTLGLRRQGRPHIARVQEGQPRRPSDQESTARRPWAE</sequence>
<dbReference type="PANTHER" id="PTHR46468:SF1">
    <property type="entry name" value="SENTRIN-SPECIFIC PROTEASE 8"/>
    <property type="match status" value="1"/>
</dbReference>
<keyword evidence="4" id="KW-1185">Reference proteome</keyword>
<dbReference type="Proteomes" id="UP000604825">
    <property type="component" value="Unassembled WGS sequence"/>
</dbReference>
<evidence type="ECO:0000313" key="3">
    <source>
        <dbReference type="EMBL" id="CAD6334790.1"/>
    </source>
</evidence>
<dbReference type="GO" id="GO:0000338">
    <property type="term" value="P:protein deneddylation"/>
    <property type="evidence" value="ECO:0007669"/>
    <property type="project" value="TreeGrafter"/>
</dbReference>
<keyword evidence="1" id="KW-0645">Protease</keyword>
<dbReference type="GO" id="GO:0008234">
    <property type="term" value="F:cysteine-type peptidase activity"/>
    <property type="evidence" value="ECO:0007669"/>
    <property type="project" value="UniProtKB-KW"/>
</dbReference>
<dbReference type="AlphaFoldDB" id="A0A811S0F2"/>
<proteinExistence type="predicted"/>
<dbReference type="Gene3D" id="3.40.395.10">
    <property type="entry name" value="Adenoviral Proteinase, Chain A"/>
    <property type="match status" value="1"/>
</dbReference>
<dbReference type="PANTHER" id="PTHR46468">
    <property type="entry name" value="SENTRIN-SPECIFIC PROTEASE 8"/>
    <property type="match status" value="1"/>
</dbReference>
<evidence type="ECO:0000256" key="1">
    <source>
        <dbReference type="ARBA" id="ARBA00022807"/>
    </source>
</evidence>
<comment type="caution">
    <text evidence="3">The sequence shown here is derived from an EMBL/GenBank/DDBJ whole genome shotgun (WGS) entry which is preliminary data.</text>
</comment>
<dbReference type="EMBL" id="CAJGYO010000017">
    <property type="protein sequence ID" value="CAD6334790.1"/>
    <property type="molecule type" value="Genomic_DNA"/>
</dbReference>
<accession>A0A811S0F2</accession>
<gene>
    <name evidence="3" type="ORF">NCGR_LOCUS58888</name>
</gene>
<feature type="region of interest" description="Disordered" evidence="2">
    <location>
        <begin position="347"/>
        <end position="379"/>
    </location>
</feature>